<dbReference type="InterPro" id="IPR036855">
    <property type="entry name" value="Znf_CCCH_sf"/>
</dbReference>
<gene>
    <name evidence="8" type="ORF">ACOF00016_LOCUS363</name>
</gene>
<dbReference type="GO" id="GO:0003677">
    <property type="term" value="F:DNA binding"/>
    <property type="evidence" value="ECO:0007669"/>
    <property type="project" value="UniProtKB-KW"/>
</dbReference>
<dbReference type="PANTHER" id="PTHR12506">
    <property type="entry name" value="PROTEIN PHOSPHATASE RELATED"/>
    <property type="match status" value="1"/>
</dbReference>
<feature type="zinc finger region" description="C3H1-type" evidence="5">
    <location>
        <begin position="73"/>
        <end position="101"/>
    </location>
</feature>
<feature type="domain" description="C3H1-type" evidence="7">
    <location>
        <begin position="73"/>
        <end position="101"/>
    </location>
</feature>
<dbReference type="Gene3D" id="4.10.1000.10">
    <property type="entry name" value="Zinc finger, CCCH-type"/>
    <property type="match status" value="1"/>
</dbReference>
<keyword evidence="3 5" id="KW-0862">Zinc</keyword>
<dbReference type="Gene3D" id="2.30.30.1190">
    <property type="match status" value="1"/>
</dbReference>
<accession>A0A7S3P454</accession>
<evidence type="ECO:0000256" key="3">
    <source>
        <dbReference type="ARBA" id="ARBA00022833"/>
    </source>
</evidence>
<evidence type="ECO:0000256" key="2">
    <source>
        <dbReference type="ARBA" id="ARBA00022771"/>
    </source>
</evidence>
<feature type="domain" description="C3H1-type" evidence="7">
    <location>
        <begin position="24"/>
        <end position="52"/>
    </location>
</feature>
<evidence type="ECO:0000256" key="5">
    <source>
        <dbReference type="PROSITE-ProRule" id="PRU00723"/>
    </source>
</evidence>
<protein>
    <recommendedName>
        <fullName evidence="7">C3H1-type domain-containing protein</fullName>
    </recommendedName>
</protein>
<dbReference type="InterPro" id="IPR000571">
    <property type="entry name" value="Znf_CCCH"/>
</dbReference>
<feature type="zinc finger region" description="C3H1-type" evidence="5">
    <location>
        <begin position="24"/>
        <end position="52"/>
    </location>
</feature>
<name>A0A7S3P454_9STRA</name>
<feature type="zinc finger region" description="C3H1-type" evidence="5">
    <location>
        <begin position="143"/>
        <end position="171"/>
    </location>
</feature>
<dbReference type="InterPro" id="IPR050974">
    <property type="entry name" value="Plant_ZF_CCCH"/>
</dbReference>
<dbReference type="Pfam" id="PF00642">
    <property type="entry name" value="zf-CCCH"/>
    <property type="match status" value="3"/>
</dbReference>
<keyword evidence="1 5" id="KW-0479">Metal-binding</keyword>
<evidence type="ECO:0000256" key="4">
    <source>
        <dbReference type="ARBA" id="ARBA00023125"/>
    </source>
</evidence>
<keyword evidence="2 5" id="KW-0863">Zinc-finger</keyword>
<evidence type="ECO:0000313" key="8">
    <source>
        <dbReference type="EMBL" id="CAE0402068.1"/>
    </source>
</evidence>
<dbReference type="EMBL" id="HBIM01000412">
    <property type="protein sequence ID" value="CAE0402068.1"/>
    <property type="molecule type" value="Transcribed_RNA"/>
</dbReference>
<proteinExistence type="predicted"/>
<dbReference type="GO" id="GO:0003729">
    <property type="term" value="F:mRNA binding"/>
    <property type="evidence" value="ECO:0007669"/>
    <property type="project" value="UniProtKB-ARBA"/>
</dbReference>
<evidence type="ECO:0000256" key="6">
    <source>
        <dbReference type="SAM" id="MobiDB-lite"/>
    </source>
</evidence>
<evidence type="ECO:0000256" key="1">
    <source>
        <dbReference type="ARBA" id="ARBA00022723"/>
    </source>
</evidence>
<feature type="domain" description="C3H1-type" evidence="7">
    <location>
        <begin position="143"/>
        <end position="171"/>
    </location>
</feature>
<feature type="compositionally biased region" description="Low complexity" evidence="6">
    <location>
        <begin position="357"/>
        <end position="375"/>
    </location>
</feature>
<dbReference type="SMART" id="SM00356">
    <property type="entry name" value="ZnF_C3H1"/>
    <property type="match status" value="3"/>
</dbReference>
<keyword evidence="4" id="KW-0238">DNA-binding</keyword>
<feature type="region of interest" description="Disordered" evidence="6">
    <location>
        <begin position="1"/>
        <end position="28"/>
    </location>
</feature>
<feature type="region of interest" description="Disordered" evidence="6">
    <location>
        <begin position="469"/>
        <end position="499"/>
    </location>
</feature>
<dbReference type="PANTHER" id="PTHR12506:SF50">
    <property type="entry name" value="ZINC FINGER CCCH DOMAIN-CONTAINING PROTEIN 26"/>
    <property type="match status" value="1"/>
</dbReference>
<reference evidence="8" key="1">
    <citation type="submission" date="2021-01" db="EMBL/GenBank/DDBJ databases">
        <authorList>
            <person name="Corre E."/>
            <person name="Pelletier E."/>
            <person name="Niang G."/>
            <person name="Scheremetjew M."/>
            <person name="Finn R."/>
            <person name="Kale V."/>
            <person name="Holt S."/>
            <person name="Cochrane G."/>
            <person name="Meng A."/>
            <person name="Brown T."/>
            <person name="Cohen L."/>
        </authorList>
    </citation>
    <scope>NUCLEOTIDE SEQUENCE</scope>
    <source>
        <strain evidence="8">CCMP127</strain>
    </source>
</reference>
<feature type="compositionally biased region" description="Polar residues" evidence="6">
    <location>
        <begin position="470"/>
        <end position="489"/>
    </location>
</feature>
<feature type="region of interest" description="Disordered" evidence="6">
    <location>
        <begin position="283"/>
        <end position="377"/>
    </location>
</feature>
<dbReference type="PROSITE" id="PS50103">
    <property type="entry name" value="ZF_C3H1"/>
    <property type="match status" value="3"/>
</dbReference>
<organism evidence="8">
    <name type="scientific">Amphora coffeiformis</name>
    <dbReference type="NCBI Taxonomy" id="265554"/>
    <lineage>
        <taxon>Eukaryota</taxon>
        <taxon>Sar</taxon>
        <taxon>Stramenopiles</taxon>
        <taxon>Ochrophyta</taxon>
        <taxon>Bacillariophyta</taxon>
        <taxon>Bacillariophyceae</taxon>
        <taxon>Bacillariophycidae</taxon>
        <taxon>Thalassiophysales</taxon>
        <taxon>Catenulaceae</taxon>
        <taxon>Amphora</taxon>
    </lineage>
</organism>
<evidence type="ECO:0000259" key="7">
    <source>
        <dbReference type="PROSITE" id="PS50103"/>
    </source>
</evidence>
<dbReference type="SUPFAM" id="SSF90229">
    <property type="entry name" value="CCCH zinc finger"/>
    <property type="match status" value="3"/>
</dbReference>
<sequence>MQQHSRATMPPTGLASPGGGQRSERPAEDCRDYLRTGRCKYGASCKYNHPPNVQSGGGMKAPIDPSEPLFPMRPNEPLCQYYMKHGTCKFGQACKFHHPPQQTVVTAGGTPSVRYVRADPPRMILNPVGQEGSTMMLQFLPQRPDEPDCIYFLKNGRCKYGATCRYHHPINGSFQHRRHEQTHNRSGRPSPEPFGSHIQMLNGGQITQGIVPDGPVFVSVDGNQTLAPVTIINSNNDPYGPTNTVATESSVSSIGSSLDTTGGSIEYIPVSGDGRALWRARNNGSGGSLNAVMDPGRLPRTRLSGAFSSSEGNIAGRASAEGSPYEARQATRSGSFDRSYREPRSPSLRGRPPPSQRPAGQRVVQPQQRPRQGQGDEAYDRMTHALLNMMETPEETSAEVYSEDGTYRYAIDQDDASRLIEGLTLQAQAERVTLEQHNLEYDDARWSPSWHRHDQSQGQDMIHPYIQPHPSATPNSMRFHQHHASPSSEHSSDFCHYLP</sequence>
<dbReference type="AlphaFoldDB" id="A0A7S3P454"/>
<dbReference type="GO" id="GO:0008270">
    <property type="term" value="F:zinc ion binding"/>
    <property type="evidence" value="ECO:0007669"/>
    <property type="project" value="UniProtKB-KW"/>
</dbReference>